<protein>
    <submittedName>
        <fullName evidence="2">Uncharacterized protein</fullName>
    </submittedName>
</protein>
<evidence type="ECO:0000313" key="3">
    <source>
        <dbReference type="Proteomes" id="UP000317648"/>
    </source>
</evidence>
<reference evidence="2 3" key="1">
    <citation type="submission" date="2019-02" db="EMBL/GenBank/DDBJ databases">
        <title>Deep-cultivation of Planctomycetes and their phenomic and genomic characterization uncovers novel biology.</title>
        <authorList>
            <person name="Wiegand S."/>
            <person name="Jogler M."/>
            <person name="Boedeker C."/>
            <person name="Pinto D."/>
            <person name="Vollmers J."/>
            <person name="Rivas-Marin E."/>
            <person name="Kohn T."/>
            <person name="Peeters S.H."/>
            <person name="Heuer A."/>
            <person name="Rast P."/>
            <person name="Oberbeckmann S."/>
            <person name="Bunk B."/>
            <person name="Jeske O."/>
            <person name="Meyerdierks A."/>
            <person name="Storesund J.E."/>
            <person name="Kallscheuer N."/>
            <person name="Luecker S."/>
            <person name="Lage O.M."/>
            <person name="Pohl T."/>
            <person name="Merkel B.J."/>
            <person name="Hornburger P."/>
            <person name="Mueller R.-W."/>
            <person name="Bruemmer F."/>
            <person name="Labrenz M."/>
            <person name="Spormann A.M."/>
            <person name="Op den Camp H."/>
            <person name="Overmann J."/>
            <person name="Amann R."/>
            <person name="Jetten M.S.M."/>
            <person name="Mascher T."/>
            <person name="Medema M.H."/>
            <person name="Devos D.P."/>
            <person name="Kaster A.-K."/>
            <person name="Ovreas L."/>
            <person name="Rohde M."/>
            <person name="Galperin M.Y."/>
            <person name="Jogler C."/>
        </authorList>
    </citation>
    <scope>NUCLEOTIDE SEQUENCE [LARGE SCALE GENOMIC DNA]</scope>
    <source>
        <strain evidence="2 3">Pla85_3_4</strain>
    </source>
</reference>
<accession>A0A518DW43</accession>
<dbReference type="AlphaFoldDB" id="A0A518DW43"/>
<dbReference type="EMBL" id="CP036433">
    <property type="protein sequence ID" value="QDU96056.1"/>
    <property type="molecule type" value="Genomic_DNA"/>
</dbReference>
<feature type="region of interest" description="Disordered" evidence="1">
    <location>
        <begin position="1"/>
        <end position="29"/>
    </location>
</feature>
<gene>
    <name evidence="2" type="ORF">Pla8534_38750</name>
</gene>
<dbReference type="KEGG" id="lcre:Pla8534_38750"/>
<evidence type="ECO:0000256" key="1">
    <source>
        <dbReference type="SAM" id="MobiDB-lite"/>
    </source>
</evidence>
<keyword evidence="3" id="KW-1185">Reference proteome</keyword>
<dbReference type="Proteomes" id="UP000317648">
    <property type="component" value="Chromosome"/>
</dbReference>
<feature type="region of interest" description="Disordered" evidence="1">
    <location>
        <begin position="105"/>
        <end position="128"/>
    </location>
</feature>
<organism evidence="2 3">
    <name type="scientific">Lignipirellula cremea</name>
    <dbReference type="NCBI Taxonomy" id="2528010"/>
    <lineage>
        <taxon>Bacteria</taxon>
        <taxon>Pseudomonadati</taxon>
        <taxon>Planctomycetota</taxon>
        <taxon>Planctomycetia</taxon>
        <taxon>Pirellulales</taxon>
        <taxon>Pirellulaceae</taxon>
        <taxon>Lignipirellula</taxon>
    </lineage>
</organism>
<sequence length="128" mass="14688">MDRPNRTQKATHSEAKESENQAHIGEPYRWSGRASNASVGKLARHFDKFKRAYLVHLRSVVFSGEINDYWDFRKYRVVHNFSCPARASPRRLSSAGNVQRLVGTIDSKKARRANKGEQKRSLTRASGW</sequence>
<feature type="compositionally biased region" description="Basic and acidic residues" evidence="1">
    <location>
        <begin position="1"/>
        <end position="20"/>
    </location>
</feature>
<name>A0A518DW43_9BACT</name>
<proteinExistence type="predicted"/>
<evidence type="ECO:0000313" key="2">
    <source>
        <dbReference type="EMBL" id="QDU96056.1"/>
    </source>
</evidence>